<dbReference type="EMBL" id="BSYO01000001">
    <property type="protein sequence ID" value="GMG99699.1"/>
    <property type="molecule type" value="Genomic_DNA"/>
</dbReference>
<dbReference type="AlphaFoldDB" id="A0AAD3P2T4"/>
<proteinExistence type="predicted"/>
<gene>
    <name evidence="1" type="ORF">Nepgr_001539</name>
</gene>
<keyword evidence="2" id="KW-1185">Reference proteome</keyword>
<reference evidence="1" key="1">
    <citation type="submission" date="2023-05" db="EMBL/GenBank/DDBJ databases">
        <title>Nepenthes gracilis genome sequencing.</title>
        <authorList>
            <person name="Fukushima K."/>
        </authorList>
    </citation>
    <scope>NUCLEOTIDE SEQUENCE</scope>
    <source>
        <strain evidence="1">SING2019-196</strain>
    </source>
</reference>
<organism evidence="1 2">
    <name type="scientific">Nepenthes gracilis</name>
    <name type="common">Slender pitcher plant</name>
    <dbReference type="NCBI Taxonomy" id="150966"/>
    <lineage>
        <taxon>Eukaryota</taxon>
        <taxon>Viridiplantae</taxon>
        <taxon>Streptophyta</taxon>
        <taxon>Embryophyta</taxon>
        <taxon>Tracheophyta</taxon>
        <taxon>Spermatophyta</taxon>
        <taxon>Magnoliopsida</taxon>
        <taxon>eudicotyledons</taxon>
        <taxon>Gunneridae</taxon>
        <taxon>Pentapetalae</taxon>
        <taxon>Caryophyllales</taxon>
        <taxon>Nepenthaceae</taxon>
        <taxon>Nepenthes</taxon>
    </lineage>
</organism>
<protein>
    <recommendedName>
        <fullName evidence="3">Retrovirus-related Pol polyprotein from transposon TNT 1-94</fullName>
    </recommendedName>
</protein>
<evidence type="ECO:0000313" key="2">
    <source>
        <dbReference type="Proteomes" id="UP001279734"/>
    </source>
</evidence>
<comment type="caution">
    <text evidence="1">The sequence shown here is derived from an EMBL/GenBank/DDBJ whole genome shotgun (WGS) entry which is preliminary data.</text>
</comment>
<name>A0AAD3P2T4_NEPGR</name>
<evidence type="ECO:0008006" key="3">
    <source>
        <dbReference type="Google" id="ProtNLM"/>
    </source>
</evidence>
<accession>A0AAD3P2T4</accession>
<dbReference type="Pfam" id="PF14223">
    <property type="entry name" value="Retrotran_gag_2"/>
    <property type="match status" value="1"/>
</dbReference>
<dbReference type="Proteomes" id="UP001279734">
    <property type="component" value="Unassembled WGS sequence"/>
</dbReference>
<evidence type="ECO:0000313" key="1">
    <source>
        <dbReference type="EMBL" id="GMG99699.1"/>
    </source>
</evidence>
<sequence>MCRLVWSSSMGKIISSFAGKGEEYFDPRRNDNTLQEVLDLSVPAEVWKRLESRYKSKSLTTRLHMEKQFYGLRLSEDECFKKHLDEFNRLVTHMSALDEKLMLLASLPASFDHIITTLLFGKDTLKLGKIITSLLLNESRRRESG</sequence>